<comment type="caution">
    <text evidence="1">The sequence shown here is derived from an EMBL/GenBank/DDBJ whole genome shotgun (WGS) entry which is preliminary data.</text>
</comment>
<evidence type="ECO:0008006" key="3">
    <source>
        <dbReference type="Google" id="ProtNLM"/>
    </source>
</evidence>
<reference evidence="1 2" key="1">
    <citation type="submission" date="2020-08" db="EMBL/GenBank/DDBJ databases">
        <title>Genomic Encyclopedia of Type Strains, Phase IV (KMG-IV): sequencing the most valuable type-strain genomes for metagenomic binning, comparative biology and taxonomic classification.</title>
        <authorList>
            <person name="Goeker M."/>
        </authorList>
    </citation>
    <scope>NUCLEOTIDE SEQUENCE [LARGE SCALE GENOMIC DNA]</scope>
    <source>
        <strain evidence="1 2">DSM 103725</strain>
    </source>
</reference>
<organism evidence="1 2">
    <name type="scientific">Algisphaera agarilytica</name>
    <dbReference type="NCBI Taxonomy" id="1385975"/>
    <lineage>
        <taxon>Bacteria</taxon>
        <taxon>Pseudomonadati</taxon>
        <taxon>Planctomycetota</taxon>
        <taxon>Phycisphaerae</taxon>
        <taxon>Phycisphaerales</taxon>
        <taxon>Phycisphaeraceae</taxon>
        <taxon>Algisphaera</taxon>
    </lineage>
</organism>
<name>A0A7X0H5N5_9BACT</name>
<evidence type="ECO:0000313" key="2">
    <source>
        <dbReference type="Proteomes" id="UP000541810"/>
    </source>
</evidence>
<dbReference type="RefSeq" id="WP_184675865.1">
    <property type="nucleotide sequence ID" value="NZ_JACHGY010000001.1"/>
</dbReference>
<sequence length="145" mass="16673">MFDPTVVPAVNPPRPGRKYFSVDEANRALPYISRVAVDITEVYSQVIELRSELENLDEGDLRNLTEREYETTMDRLGGLVDELHLAGVELRDFELGRIDFPAVYDNQEIMLAWQTGETSVGRWYYPENDDDEHFMVDSLIDNEAA</sequence>
<dbReference type="InterPro" id="IPR018699">
    <property type="entry name" value="DUF2203"/>
</dbReference>
<proteinExistence type="predicted"/>
<dbReference type="AlphaFoldDB" id="A0A7X0H5N5"/>
<gene>
    <name evidence="1" type="ORF">HNQ40_000392</name>
</gene>
<evidence type="ECO:0000313" key="1">
    <source>
        <dbReference type="EMBL" id="MBB6428586.1"/>
    </source>
</evidence>
<dbReference type="EMBL" id="JACHGY010000001">
    <property type="protein sequence ID" value="MBB6428586.1"/>
    <property type="molecule type" value="Genomic_DNA"/>
</dbReference>
<accession>A0A7X0H5N5</accession>
<dbReference type="Proteomes" id="UP000541810">
    <property type="component" value="Unassembled WGS sequence"/>
</dbReference>
<dbReference type="Pfam" id="PF09969">
    <property type="entry name" value="DUF2203"/>
    <property type="match status" value="1"/>
</dbReference>
<protein>
    <recommendedName>
        <fullName evidence="3">DUF2203 family protein</fullName>
    </recommendedName>
</protein>
<keyword evidence="2" id="KW-1185">Reference proteome</keyword>